<feature type="compositionally biased region" description="Low complexity" evidence="2">
    <location>
        <begin position="59"/>
        <end position="69"/>
    </location>
</feature>
<feature type="region of interest" description="Disordered" evidence="2">
    <location>
        <begin position="478"/>
        <end position="500"/>
    </location>
</feature>
<dbReference type="AlphaFoldDB" id="A0A9D4VR48"/>
<evidence type="ECO:0000313" key="4">
    <source>
        <dbReference type="Proteomes" id="UP001058974"/>
    </source>
</evidence>
<proteinExistence type="predicted"/>
<keyword evidence="4" id="KW-1185">Reference proteome</keyword>
<feature type="region of interest" description="Disordered" evidence="2">
    <location>
        <begin position="27"/>
        <end position="77"/>
    </location>
</feature>
<sequence length="539" mass="62061">MLLLSHTPFISKSLFFLFTSTTTMYTSSSTRRPKWHHHPPPPPTPRILHFPRRPRRRVPSSSSSSSAARNDLKANNSNMLGSLFDREKRAPPAEAHVPVVLLEEERRRERVVTESGDGLEEEKWKFQAEMLRAECNLLRMEKEIAVKKLERTRSKMERTLRSVVHTLVSGRIEICEGKSIDMVLDEEIRELTKKLQKLQRRSTMKDFEGRKSSRNFDKQVTVLQRRLQKIGGPSDGVYLREFEEMENVSLNVRRNGRFDDSVVASGKLNVEILRRKMEGLSKGVLLERMEEEYNSLLLSTASSSLTSSGSTSKRVEFQLPHQEKLSCEGNLCSGHCKTIVRKIVEQVRVETEQWSQMQEMLGQVREEMEELQASRDFWEDRALHSDSQIQSLHNAVQDWKQRALSSESKKNELEEKLSMLYGDLERFRSEQNAVKETKCSSTPLDTQNEFEKRIVVCSTKENSSSVAENRKHREVLRNGERKTHAASARGGLLAPKRSPFRDIGNNSSLLTRHQNGKAVFPLHCHLSSNTEKTYRSKEN</sequence>
<dbReference type="SUPFAM" id="SSF57997">
    <property type="entry name" value="Tropomyosin"/>
    <property type="match status" value="1"/>
</dbReference>
<accession>A0A9D4VR48</accession>
<feature type="coiled-coil region" evidence="1">
    <location>
        <begin position="139"/>
        <end position="201"/>
    </location>
</feature>
<dbReference type="PANTHER" id="PTHR35468:SF1">
    <property type="entry name" value="MYOSIN-LIKE PROTEIN"/>
    <property type="match status" value="1"/>
</dbReference>
<comment type="caution">
    <text evidence="3">The sequence shown here is derived from an EMBL/GenBank/DDBJ whole genome shotgun (WGS) entry which is preliminary data.</text>
</comment>
<feature type="compositionally biased region" description="Basic residues" evidence="2">
    <location>
        <begin position="49"/>
        <end position="58"/>
    </location>
</feature>
<dbReference type="Proteomes" id="UP001058974">
    <property type="component" value="Chromosome 7"/>
</dbReference>
<protein>
    <submittedName>
        <fullName evidence="3">Uncharacterized protein</fullName>
    </submittedName>
</protein>
<dbReference type="Gramene" id="Psat07G0387500-T1">
    <property type="protein sequence ID" value="KAI5387947.1"/>
    <property type="gene ID" value="KIW84_073875"/>
</dbReference>
<reference evidence="3 4" key="1">
    <citation type="journal article" date="2022" name="Nat. Genet.">
        <title>Improved pea reference genome and pan-genome highlight genomic features and evolutionary characteristics.</title>
        <authorList>
            <person name="Yang T."/>
            <person name="Liu R."/>
            <person name="Luo Y."/>
            <person name="Hu S."/>
            <person name="Wang D."/>
            <person name="Wang C."/>
            <person name="Pandey M.K."/>
            <person name="Ge S."/>
            <person name="Xu Q."/>
            <person name="Li N."/>
            <person name="Li G."/>
            <person name="Huang Y."/>
            <person name="Saxena R.K."/>
            <person name="Ji Y."/>
            <person name="Li M."/>
            <person name="Yan X."/>
            <person name="He Y."/>
            <person name="Liu Y."/>
            <person name="Wang X."/>
            <person name="Xiang C."/>
            <person name="Varshney R.K."/>
            <person name="Ding H."/>
            <person name="Gao S."/>
            <person name="Zong X."/>
        </authorList>
    </citation>
    <scope>NUCLEOTIDE SEQUENCE [LARGE SCALE GENOMIC DNA]</scope>
    <source>
        <strain evidence="3 4">cv. Zhongwan 6</strain>
    </source>
</reference>
<organism evidence="3 4">
    <name type="scientific">Pisum sativum</name>
    <name type="common">Garden pea</name>
    <name type="synonym">Lathyrus oleraceus</name>
    <dbReference type="NCBI Taxonomy" id="3888"/>
    <lineage>
        <taxon>Eukaryota</taxon>
        <taxon>Viridiplantae</taxon>
        <taxon>Streptophyta</taxon>
        <taxon>Embryophyta</taxon>
        <taxon>Tracheophyta</taxon>
        <taxon>Spermatophyta</taxon>
        <taxon>Magnoliopsida</taxon>
        <taxon>eudicotyledons</taxon>
        <taxon>Gunneridae</taxon>
        <taxon>Pentapetalae</taxon>
        <taxon>rosids</taxon>
        <taxon>fabids</taxon>
        <taxon>Fabales</taxon>
        <taxon>Fabaceae</taxon>
        <taxon>Papilionoideae</taxon>
        <taxon>50 kb inversion clade</taxon>
        <taxon>NPAAA clade</taxon>
        <taxon>Hologalegina</taxon>
        <taxon>IRL clade</taxon>
        <taxon>Fabeae</taxon>
        <taxon>Lathyrus</taxon>
    </lineage>
</organism>
<feature type="coiled-coil region" evidence="1">
    <location>
        <begin position="361"/>
        <end position="430"/>
    </location>
</feature>
<evidence type="ECO:0000313" key="3">
    <source>
        <dbReference type="EMBL" id="KAI5387947.1"/>
    </source>
</evidence>
<dbReference type="PANTHER" id="PTHR35468">
    <property type="entry name" value="MYOSIN-LIKE PROTEIN"/>
    <property type="match status" value="1"/>
</dbReference>
<evidence type="ECO:0000256" key="1">
    <source>
        <dbReference type="SAM" id="Coils"/>
    </source>
</evidence>
<dbReference type="EMBL" id="JAMSHJ010000007">
    <property type="protein sequence ID" value="KAI5387947.1"/>
    <property type="molecule type" value="Genomic_DNA"/>
</dbReference>
<name>A0A9D4VR48_PEA</name>
<evidence type="ECO:0000256" key="2">
    <source>
        <dbReference type="SAM" id="MobiDB-lite"/>
    </source>
</evidence>
<keyword evidence="1" id="KW-0175">Coiled coil</keyword>
<gene>
    <name evidence="3" type="ORF">KIW84_073875</name>
</gene>